<dbReference type="Proteomes" id="UP000254876">
    <property type="component" value="Unassembled WGS sequence"/>
</dbReference>
<proteinExistence type="predicted"/>
<keyword evidence="1" id="KW-1133">Transmembrane helix</keyword>
<gene>
    <name evidence="2" type="ORF">NCTC10588_00973</name>
</gene>
<reference evidence="2 3" key="1">
    <citation type="submission" date="2018-06" db="EMBL/GenBank/DDBJ databases">
        <authorList>
            <consortium name="Pathogen Informatics"/>
            <person name="Doyle S."/>
        </authorList>
    </citation>
    <scope>NUCLEOTIDE SEQUENCE [LARGE SCALE GENOMIC DNA]</scope>
    <source>
        <strain evidence="2 3">NCTC10588</strain>
    </source>
</reference>
<accession>A0A7Z7LUV9</accession>
<organism evidence="2 3">
    <name type="scientific">Elizabethkingia anophelis</name>
    <dbReference type="NCBI Taxonomy" id="1117645"/>
    <lineage>
        <taxon>Bacteria</taxon>
        <taxon>Pseudomonadati</taxon>
        <taxon>Bacteroidota</taxon>
        <taxon>Flavobacteriia</taxon>
        <taxon>Flavobacteriales</taxon>
        <taxon>Weeksellaceae</taxon>
        <taxon>Elizabethkingia</taxon>
    </lineage>
</organism>
<name>A0A7Z7LUV9_9FLAO</name>
<keyword evidence="1" id="KW-0472">Membrane</keyword>
<evidence type="ECO:0000313" key="2">
    <source>
        <dbReference type="EMBL" id="STC97748.1"/>
    </source>
</evidence>
<comment type="caution">
    <text evidence="2">The sequence shown here is derived from an EMBL/GenBank/DDBJ whole genome shotgun (WGS) entry which is preliminary data.</text>
</comment>
<feature type="transmembrane region" description="Helical" evidence="1">
    <location>
        <begin position="7"/>
        <end position="27"/>
    </location>
</feature>
<sequence length="33" mass="3957">MSWDEKLELAFIILLFIIGIVIAIAWWDDIFNF</sequence>
<evidence type="ECO:0000256" key="1">
    <source>
        <dbReference type="SAM" id="Phobius"/>
    </source>
</evidence>
<dbReference type="EMBL" id="UFYD01000001">
    <property type="protein sequence ID" value="STC97748.1"/>
    <property type="molecule type" value="Genomic_DNA"/>
</dbReference>
<dbReference type="AlphaFoldDB" id="A0A7Z7LUV9"/>
<keyword evidence="1" id="KW-0812">Transmembrane</keyword>
<protein>
    <submittedName>
        <fullName evidence="2">Uncharacterized protein</fullName>
    </submittedName>
</protein>
<evidence type="ECO:0000313" key="3">
    <source>
        <dbReference type="Proteomes" id="UP000254876"/>
    </source>
</evidence>